<dbReference type="SUPFAM" id="SSF49464">
    <property type="entry name" value="Carboxypeptidase regulatory domain-like"/>
    <property type="match status" value="1"/>
</dbReference>
<organism evidence="1 2">
    <name type="scientific">Emticicia soli</name>
    <dbReference type="NCBI Taxonomy" id="2027878"/>
    <lineage>
        <taxon>Bacteria</taxon>
        <taxon>Pseudomonadati</taxon>
        <taxon>Bacteroidota</taxon>
        <taxon>Cytophagia</taxon>
        <taxon>Cytophagales</taxon>
        <taxon>Leadbetterellaceae</taxon>
        <taxon>Emticicia</taxon>
    </lineage>
</organism>
<evidence type="ECO:0000313" key="1">
    <source>
        <dbReference type="EMBL" id="MFD2519477.1"/>
    </source>
</evidence>
<dbReference type="Proteomes" id="UP001597510">
    <property type="component" value="Unassembled WGS sequence"/>
</dbReference>
<dbReference type="Gene3D" id="2.60.40.1120">
    <property type="entry name" value="Carboxypeptidase-like, regulatory domain"/>
    <property type="match status" value="1"/>
</dbReference>
<proteinExistence type="predicted"/>
<dbReference type="PROSITE" id="PS51257">
    <property type="entry name" value="PROKAR_LIPOPROTEIN"/>
    <property type="match status" value="1"/>
</dbReference>
<accession>A0ABW5J2Z9</accession>
<sequence length="252" mass="28325">MKLTIYFLLASLLTIACERSILIEPGPIEEHDINKIEKGFVKGKVVDSQNKPIANAKIVANSLDYEDAIISYSDNKGNYRIKLPTGIASGSFYVRGSVKMKFNGQEYFLALFTENDGQFSPYDGAIKNLRLKITGKRTGNFGDDGFYGGTLEMHHDFDTIEKENIELTLIPDGTLVDGSTGQTLVRRFAADDYRIYDIPIGKYKITAKDVSNGKKLKVKIRYDEKDYSESTTGVFLPPYELAEHYEMTLLVK</sequence>
<keyword evidence="2" id="KW-1185">Reference proteome</keyword>
<evidence type="ECO:0000313" key="2">
    <source>
        <dbReference type="Proteomes" id="UP001597510"/>
    </source>
</evidence>
<protein>
    <submittedName>
        <fullName evidence="1">Carboxypeptidase-like regulatory domain-containing protein</fullName>
    </submittedName>
</protein>
<dbReference type="InterPro" id="IPR008969">
    <property type="entry name" value="CarboxyPept-like_regulatory"/>
</dbReference>
<reference evidence="2" key="1">
    <citation type="journal article" date="2019" name="Int. J. Syst. Evol. Microbiol.">
        <title>The Global Catalogue of Microorganisms (GCM) 10K type strain sequencing project: providing services to taxonomists for standard genome sequencing and annotation.</title>
        <authorList>
            <consortium name="The Broad Institute Genomics Platform"/>
            <consortium name="The Broad Institute Genome Sequencing Center for Infectious Disease"/>
            <person name="Wu L."/>
            <person name="Ma J."/>
        </authorList>
    </citation>
    <scope>NUCLEOTIDE SEQUENCE [LARGE SCALE GENOMIC DNA]</scope>
    <source>
        <strain evidence="2">KCTC 52344</strain>
    </source>
</reference>
<dbReference type="RefSeq" id="WP_340238467.1">
    <property type="nucleotide sequence ID" value="NZ_JBBEWC010000009.1"/>
</dbReference>
<gene>
    <name evidence="1" type="ORF">ACFSR2_01175</name>
</gene>
<dbReference type="EMBL" id="JBHULC010000001">
    <property type="protein sequence ID" value="MFD2519477.1"/>
    <property type="molecule type" value="Genomic_DNA"/>
</dbReference>
<name>A0ABW5J2Z9_9BACT</name>
<comment type="caution">
    <text evidence="1">The sequence shown here is derived from an EMBL/GenBank/DDBJ whole genome shotgun (WGS) entry which is preliminary data.</text>
</comment>